<evidence type="ECO:0000313" key="4">
    <source>
        <dbReference type="Proteomes" id="UP001515480"/>
    </source>
</evidence>
<dbReference type="Proteomes" id="UP001515480">
    <property type="component" value="Unassembled WGS sequence"/>
</dbReference>
<keyword evidence="2" id="KW-0812">Transmembrane</keyword>
<comment type="caution">
    <text evidence="3">The sequence shown here is derived from an EMBL/GenBank/DDBJ whole genome shotgun (WGS) entry which is preliminary data.</text>
</comment>
<evidence type="ECO:0000256" key="2">
    <source>
        <dbReference type="SAM" id="Phobius"/>
    </source>
</evidence>
<organism evidence="3 4">
    <name type="scientific">Prymnesium parvum</name>
    <name type="common">Toxic golden alga</name>
    <dbReference type="NCBI Taxonomy" id="97485"/>
    <lineage>
        <taxon>Eukaryota</taxon>
        <taxon>Haptista</taxon>
        <taxon>Haptophyta</taxon>
        <taxon>Prymnesiophyceae</taxon>
        <taxon>Prymnesiales</taxon>
        <taxon>Prymnesiaceae</taxon>
        <taxon>Prymnesium</taxon>
    </lineage>
</organism>
<dbReference type="PANTHER" id="PTHR35498:SF1">
    <property type="entry name" value="LOW PSII ACCUMULATION-LIKE PROTEIN"/>
    <property type="match status" value="1"/>
</dbReference>
<dbReference type="EMBL" id="JBGBPQ010000004">
    <property type="protein sequence ID" value="KAL1524831.1"/>
    <property type="molecule type" value="Genomic_DNA"/>
</dbReference>
<protein>
    <recommendedName>
        <fullName evidence="5">Phospholipase B-like</fullName>
    </recommendedName>
</protein>
<sequence length="463" mass="49725">MRHGGPLRRWLFGLAFCHLAVTGAFVLDSGFGIARTRRRSLRGVLPAMRRGGFDVSGDSFDLLSLRTFRRDALLQYDATNQSEPLRIALAFLGVLFGLSFPSLAGELGWDDSPAVSFASLTAAAASGGLFLRNRAARTARIEKISREYALGELRVRYRGVRTSSLAALRGERRLVALAGPRRAVEAALAEARVYRRRLLAAKVAVVPVCQQSDDAASRAAALWLWEAVEPAEWQRYFDEITQQRGLTATEKGAWLALNFKGRSVGSALGMPRWDELLGTALTPIGDGFGELPERETDAAAAAEEGAVASGQAEGTLANAAALLEAQARFYEALTGGDTSAMARLWRGSPADPAVSEALDQGGQLDPWSSQLKPGSAPAGMRATDCDVLVSSEAEGWTTAIERPRNGGTLLATQRWRRADGEDEWLLASHRTIPWSAEGGTAVATLRCDGRGCVALGREIDTRA</sequence>
<evidence type="ECO:0000313" key="3">
    <source>
        <dbReference type="EMBL" id="KAL1524831.1"/>
    </source>
</evidence>
<evidence type="ECO:0000256" key="1">
    <source>
        <dbReference type="SAM" id="MobiDB-lite"/>
    </source>
</evidence>
<dbReference type="SUPFAM" id="SSF54427">
    <property type="entry name" value="NTF2-like"/>
    <property type="match status" value="1"/>
</dbReference>
<keyword evidence="2" id="KW-1133">Transmembrane helix</keyword>
<feature type="transmembrane region" description="Helical" evidence="2">
    <location>
        <begin position="114"/>
        <end position="131"/>
    </location>
</feature>
<reference evidence="3 4" key="1">
    <citation type="journal article" date="2024" name="Science">
        <title>Giant polyketide synthase enzymes in the biosynthesis of giant marine polyether toxins.</title>
        <authorList>
            <person name="Fallon T.R."/>
            <person name="Shende V.V."/>
            <person name="Wierzbicki I.H."/>
            <person name="Pendleton A.L."/>
            <person name="Watervoot N.F."/>
            <person name="Auber R.P."/>
            <person name="Gonzalez D.J."/>
            <person name="Wisecaver J.H."/>
            <person name="Moore B.S."/>
        </authorList>
    </citation>
    <scope>NUCLEOTIDE SEQUENCE [LARGE SCALE GENOMIC DNA]</scope>
    <source>
        <strain evidence="3 4">12B1</strain>
    </source>
</reference>
<dbReference type="AlphaFoldDB" id="A0AB34JV56"/>
<proteinExistence type="predicted"/>
<dbReference type="PANTHER" id="PTHR35498">
    <property type="entry name" value="PROTEIN LOW PSII ACCUMULATION 1, CHLOROPLASTIC"/>
    <property type="match status" value="1"/>
</dbReference>
<gene>
    <name evidence="3" type="ORF">AB1Y20_019711</name>
</gene>
<dbReference type="InterPro" id="IPR032710">
    <property type="entry name" value="NTF2-like_dom_sf"/>
</dbReference>
<accession>A0AB34JV56</accession>
<dbReference type="Gene3D" id="3.10.450.50">
    <property type="match status" value="1"/>
</dbReference>
<keyword evidence="4" id="KW-1185">Reference proteome</keyword>
<feature type="region of interest" description="Disordered" evidence="1">
    <location>
        <begin position="351"/>
        <end position="381"/>
    </location>
</feature>
<feature type="transmembrane region" description="Helical" evidence="2">
    <location>
        <begin position="85"/>
        <end position="102"/>
    </location>
</feature>
<evidence type="ECO:0008006" key="5">
    <source>
        <dbReference type="Google" id="ProtNLM"/>
    </source>
</evidence>
<name>A0AB34JV56_PRYPA</name>
<feature type="transmembrane region" description="Helical" evidence="2">
    <location>
        <begin position="12"/>
        <end position="34"/>
    </location>
</feature>
<keyword evidence="2" id="KW-0472">Membrane</keyword>